<accession>A0A915INX2</accession>
<evidence type="ECO:0000313" key="2">
    <source>
        <dbReference type="WBParaSite" id="nRc.2.0.1.t15682-RA"/>
    </source>
</evidence>
<protein>
    <submittedName>
        <fullName evidence="2">Uncharacterized protein</fullName>
    </submittedName>
</protein>
<reference evidence="2" key="1">
    <citation type="submission" date="2022-11" db="UniProtKB">
        <authorList>
            <consortium name="WormBaseParasite"/>
        </authorList>
    </citation>
    <scope>IDENTIFICATION</scope>
</reference>
<dbReference type="WBParaSite" id="nRc.2.0.1.t15682-RA">
    <property type="protein sequence ID" value="nRc.2.0.1.t15682-RA"/>
    <property type="gene ID" value="nRc.2.0.1.g15682"/>
</dbReference>
<name>A0A915INX2_ROMCU</name>
<dbReference type="Proteomes" id="UP000887565">
    <property type="component" value="Unplaced"/>
</dbReference>
<proteinExistence type="predicted"/>
<keyword evidence="1" id="KW-1185">Reference proteome</keyword>
<evidence type="ECO:0000313" key="1">
    <source>
        <dbReference type="Proteomes" id="UP000887565"/>
    </source>
</evidence>
<dbReference type="AlphaFoldDB" id="A0A915INX2"/>
<sequence length="73" mass="8245">MTHGNLQPNRTERKFPVRSITLCRFHSGSFGKVLSRSPEAPGNLIIYSLTLCCNGETTEECCNVEQDLLWPTF</sequence>
<organism evidence="1 2">
    <name type="scientific">Romanomermis culicivorax</name>
    <name type="common">Nematode worm</name>
    <dbReference type="NCBI Taxonomy" id="13658"/>
    <lineage>
        <taxon>Eukaryota</taxon>
        <taxon>Metazoa</taxon>
        <taxon>Ecdysozoa</taxon>
        <taxon>Nematoda</taxon>
        <taxon>Enoplea</taxon>
        <taxon>Dorylaimia</taxon>
        <taxon>Mermithida</taxon>
        <taxon>Mermithoidea</taxon>
        <taxon>Mermithidae</taxon>
        <taxon>Romanomermis</taxon>
    </lineage>
</organism>